<dbReference type="Pfam" id="PF04632">
    <property type="entry name" value="FUSC"/>
    <property type="match status" value="1"/>
</dbReference>
<accession>A0A1H4CLH6</accession>
<keyword evidence="9" id="KW-1185">Reference proteome</keyword>
<dbReference type="AlphaFoldDB" id="A0A1H4CLH6"/>
<evidence type="ECO:0000256" key="6">
    <source>
        <dbReference type="ARBA" id="ARBA00023136"/>
    </source>
</evidence>
<evidence type="ECO:0000256" key="7">
    <source>
        <dbReference type="SAM" id="Phobius"/>
    </source>
</evidence>
<dbReference type="RefSeq" id="WP_090531906.1">
    <property type="nucleotide sequence ID" value="NZ_FNRQ01000002.1"/>
</dbReference>
<dbReference type="OrthoDB" id="9807111at2"/>
<dbReference type="STRING" id="83784.SAMN05192564_102357"/>
<dbReference type="InterPro" id="IPR006726">
    <property type="entry name" value="PHBA_efflux_AaeB/fusaric-R"/>
</dbReference>
<evidence type="ECO:0000256" key="3">
    <source>
        <dbReference type="ARBA" id="ARBA00022475"/>
    </source>
</evidence>
<dbReference type="PANTHER" id="PTHR30509:SF9">
    <property type="entry name" value="MULTIDRUG RESISTANCE PROTEIN MDTO"/>
    <property type="match status" value="1"/>
</dbReference>
<keyword evidence="3" id="KW-1003">Cell membrane</keyword>
<evidence type="ECO:0000256" key="2">
    <source>
        <dbReference type="ARBA" id="ARBA00022448"/>
    </source>
</evidence>
<feature type="transmembrane region" description="Helical" evidence="7">
    <location>
        <begin position="413"/>
        <end position="435"/>
    </location>
</feature>
<keyword evidence="6 7" id="KW-0472">Membrane</keyword>
<evidence type="ECO:0000256" key="4">
    <source>
        <dbReference type="ARBA" id="ARBA00022692"/>
    </source>
</evidence>
<dbReference type="Proteomes" id="UP000198638">
    <property type="component" value="Unassembled WGS sequence"/>
</dbReference>
<dbReference type="GO" id="GO:0005886">
    <property type="term" value="C:plasma membrane"/>
    <property type="evidence" value="ECO:0007669"/>
    <property type="project" value="UniProtKB-SubCell"/>
</dbReference>
<feature type="transmembrane region" description="Helical" evidence="7">
    <location>
        <begin position="389"/>
        <end position="406"/>
    </location>
</feature>
<feature type="transmembrane region" description="Helical" evidence="7">
    <location>
        <begin position="441"/>
        <end position="459"/>
    </location>
</feature>
<evidence type="ECO:0000256" key="5">
    <source>
        <dbReference type="ARBA" id="ARBA00022989"/>
    </source>
</evidence>
<feature type="transmembrane region" description="Helical" evidence="7">
    <location>
        <begin position="107"/>
        <end position="126"/>
    </location>
</feature>
<proteinExistence type="predicted"/>
<evidence type="ECO:0000256" key="1">
    <source>
        <dbReference type="ARBA" id="ARBA00004651"/>
    </source>
</evidence>
<protein>
    <submittedName>
        <fullName evidence="8">Uncharacterized membrane protein YccC</fullName>
    </submittedName>
</protein>
<evidence type="ECO:0000313" key="9">
    <source>
        <dbReference type="Proteomes" id="UP000198638"/>
    </source>
</evidence>
<feature type="transmembrane region" description="Helical" evidence="7">
    <location>
        <begin position="487"/>
        <end position="507"/>
    </location>
</feature>
<feature type="transmembrane region" description="Helical" evidence="7">
    <location>
        <begin position="56"/>
        <end position="75"/>
    </location>
</feature>
<reference evidence="9" key="1">
    <citation type="submission" date="2016-10" db="EMBL/GenBank/DDBJ databases">
        <authorList>
            <person name="Varghese N."/>
            <person name="Submissions S."/>
        </authorList>
    </citation>
    <scope>NUCLEOTIDE SEQUENCE [LARGE SCALE GENOMIC DNA]</scope>
    <source>
        <strain evidence="9">LMG 24000</strain>
    </source>
</reference>
<dbReference type="PANTHER" id="PTHR30509">
    <property type="entry name" value="P-HYDROXYBENZOIC ACID EFFLUX PUMP SUBUNIT-RELATED"/>
    <property type="match status" value="1"/>
</dbReference>
<comment type="subcellular location">
    <subcellularLocation>
        <location evidence="1">Cell membrane</location>
        <topology evidence="1">Multi-pass membrane protein</topology>
    </subcellularLocation>
</comment>
<feature type="transmembrane region" description="Helical" evidence="7">
    <location>
        <begin position="81"/>
        <end position="100"/>
    </location>
</feature>
<keyword evidence="2" id="KW-0813">Transport</keyword>
<name>A0A1H4CLH6_9BURK</name>
<keyword evidence="5 7" id="KW-1133">Transmembrane helix</keyword>
<gene>
    <name evidence="8" type="ORF">SAMN05192564_102357</name>
</gene>
<evidence type="ECO:0000313" key="8">
    <source>
        <dbReference type="EMBL" id="SEA60912.1"/>
    </source>
</evidence>
<feature type="transmembrane region" description="Helical" evidence="7">
    <location>
        <begin position="16"/>
        <end position="36"/>
    </location>
</feature>
<keyword evidence="4 7" id="KW-0812">Transmembrane</keyword>
<sequence>MNWPSGRDWLFSLKTFGAATVALYLAFFFALPRPYWAMSSVYIVSSPLLGATRSKALYRAMGTLLGAAAAVAFVPPFVQTPLLFSLITAIWTGTFLFLGISDRTARAYVFLLAGYSLPLIALPTIGTPERIFDVAVARSEEILLGIACASVFSGSLFPSRIAPVLAENTTGWFRDAAAAARAWLVGQPAGKDVSARRLRLATMVNGFEMTLSQLTYDDVTPRVLENARALRGRMAVLLPVISSLVDPVLALRALPQAWSPELDALAQRIGAWIGTWEEGLSDATADELRAELVRLEPPVDSLAQWPWALRSVVLWRLRQLIDLWQDCCTLRQTWADPDAPVWQPRFLHWRLGGSTLHADRGLMIFQAGSAVVAIFFACALWILSGWENGAGMVSMVAVACSLFASLDEPAPKVFGLFAWTSVSVVIAGVYLFAILPLVHDFPMLILLLAIPFVSAGTLMAMPRFTAAAMTVAINVASFVSLQDAYDANFLTFLNGNIAGPIGLFLAFQWMRVTRPFGAEMSVRRLTVSGWSDVAAAASPTTDLHPRELASRMLDRTMQLQPRLAAMEDNPRPSVDSLRELRAGLNALDLRVHLGRMRADGTQLVEAVLDGVRAYFANCVQARRRVTVPESLMFRLDAAFAHAALPEIAGYSREPLHSLVGLKLSLFPARFVPGGAAPASSPAT</sequence>
<feature type="transmembrane region" description="Helical" evidence="7">
    <location>
        <begin position="142"/>
        <end position="159"/>
    </location>
</feature>
<dbReference type="EMBL" id="FNRQ01000002">
    <property type="protein sequence ID" value="SEA60912.1"/>
    <property type="molecule type" value="Genomic_DNA"/>
</dbReference>
<organism evidence="8 9">
    <name type="scientific">Paraburkholderia sartisoli</name>
    <dbReference type="NCBI Taxonomy" id="83784"/>
    <lineage>
        <taxon>Bacteria</taxon>
        <taxon>Pseudomonadati</taxon>
        <taxon>Pseudomonadota</taxon>
        <taxon>Betaproteobacteria</taxon>
        <taxon>Burkholderiales</taxon>
        <taxon>Burkholderiaceae</taxon>
        <taxon>Paraburkholderia</taxon>
    </lineage>
</organism>
<feature type="transmembrane region" description="Helical" evidence="7">
    <location>
        <begin position="362"/>
        <end position="383"/>
    </location>
</feature>
<dbReference type="GO" id="GO:0022857">
    <property type="term" value="F:transmembrane transporter activity"/>
    <property type="evidence" value="ECO:0007669"/>
    <property type="project" value="InterPro"/>
</dbReference>